<name>A0A381NB01_9ZZZZ</name>
<accession>A0A381NB01</accession>
<dbReference type="GO" id="GO:0044281">
    <property type="term" value="P:small molecule metabolic process"/>
    <property type="evidence" value="ECO:0007669"/>
    <property type="project" value="UniProtKB-ARBA"/>
</dbReference>
<dbReference type="InterPro" id="IPR051121">
    <property type="entry name" value="FAH"/>
</dbReference>
<evidence type="ECO:0000256" key="1">
    <source>
        <dbReference type="ARBA" id="ARBA00010211"/>
    </source>
</evidence>
<evidence type="ECO:0000256" key="2">
    <source>
        <dbReference type="ARBA" id="ARBA00022723"/>
    </source>
</evidence>
<protein>
    <recommendedName>
        <fullName evidence="3">Fumarylacetoacetase-like C-terminal domain-containing protein</fullName>
    </recommendedName>
</protein>
<dbReference type="SUPFAM" id="SSF56529">
    <property type="entry name" value="FAH"/>
    <property type="match status" value="1"/>
</dbReference>
<evidence type="ECO:0000259" key="3">
    <source>
        <dbReference type="Pfam" id="PF01557"/>
    </source>
</evidence>
<dbReference type="InterPro" id="IPR036663">
    <property type="entry name" value="Fumarylacetoacetase_C_sf"/>
</dbReference>
<dbReference type="Pfam" id="PF01557">
    <property type="entry name" value="FAA_hydrolase"/>
    <property type="match status" value="1"/>
</dbReference>
<organism evidence="4">
    <name type="scientific">marine metagenome</name>
    <dbReference type="NCBI Taxonomy" id="408172"/>
    <lineage>
        <taxon>unclassified sequences</taxon>
        <taxon>metagenomes</taxon>
        <taxon>ecological metagenomes</taxon>
    </lineage>
</organism>
<evidence type="ECO:0000313" key="4">
    <source>
        <dbReference type="EMBL" id="SUZ51762.1"/>
    </source>
</evidence>
<sequence length="105" mass="11307">MQWLRAKGSDTFGPIGPAIVTGLDYNDLLVETRLNGETRQSASSEDLLFGVDYIVSYISRYVTLYPGDVIFTGTPGSTRAMKPGDVVEIEVQGVGVLRNTVAAAH</sequence>
<dbReference type="PANTHER" id="PTHR42796:SF4">
    <property type="entry name" value="FUMARYLACETOACETATE HYDROLASE DOMAIN-CONTAINING PROTEIN 2A"/>
    <property type="match status" value="1"/>
</dbReference>
<comment type="similarity">
    <text evidence="1">Belongs to the FAH family.</text>
</comment>
<proteinExistence type="inferred from homology"/>
<keyword evidence="2" id="KW-0479">Metal-binding</keyword>
<dbReference type="GO" id="GO:0046872">
    <property type="term" value="F:metal ion binding"/>
    <property type="evidence" value="ECO:0007669"/>
    <property type="project" value="UniProtKB-KW"/>
</dbReference>
<reference evidence="4" key="1">
    <citation type="submission" date="2018-05" db="EMBL/GenBank/DDBJ databases">
        <authorList>
            <person name="Lanie J.A."/>
            <person name="Ng W.-L."/>
            <person name="Kazmierczak K.M."/>
            <person name="Andrzejewski T.M."/>
            <person name="Davidsen T.M."/>
            <person name="Wayne K.J."/>
            <person name="Tettelin H."/>
            <person name="Glass J.I."/>
            <person name="Rusch D."/>
            <person name="Podicherti R."/>
            <person name="Tsui H.-C.T."/>
            <person name="Winkler M.E."/>
        </authorList>
    </citation>
    <scope>NUCLEOTIDE SEQUENCE</scope>
</reference>
<dbReference type="PANTHER" id="PTHR42796">
    <property type="entry name" value="FUMARYLACETOACETATE HYDROLASE DOMAIN-CONTAINING PROTEIN 2A-RELATED"/>
    <property type="match status" value="1"/>
</dbReference>
<dbReference type="InterPro" id="IPR011234">
    <property type="entry name" value="Fumarylacetoacetase-like_C"/>
</dbReference>
<gene>
    <name evidence="4" type="ORF">METZ01_LOCUS4616</name>
</gene>
<feature type="domain" description="Fumarylacetoacetase-like C-terminal" evidence="3">
    <location>
        <begin position="2"/>
        <end position="101"/>
    </location>
</feature>
<dbReference type="GO" id="GO:0003824">
    <property type="term" value="F:catalytic activity"/>
    <property type="evidence" value="ECO:0007669"/>
    <property type="project" value="InterPro"/>
</dbReference>
<dbReference type="Gene3D" id="3.90.850.10">
    <property type="entry name" value="Fumarylacetoacetase-like, C-terminal domain"/>
    <property type="match status" value="1"/>
</dbReference>
<dbReference type="EMBL" id="UINC01000237">
    <property type="protein sequence ID" value="SUZ51762.1"/>
    <property type="molecule type" value="Genomic_DNA"/>
</dbReference>
<dbReference type="AlphaFoldDB" id="A0A381NB01"/>